<evidence type="ECO:0000313" key="3">
    <source>
        <dbReference type="Proteomes" id="UP000800092"/>
    </source>
</evidence>
<dbReference type="OrthoDB" id="3486565at2759"/>
<feature type="domain" description="Heterokaryon incompatibility" evidence="1">
    <location>
        <begin position="51"/>
        <end position="201"/>
    </location>
</feature>
<dbReference type="InterPro" id="IPR010730">
    <property type="entry name" value="HET"/>
</dbReference>
<dbReference type="Pfam" id="PF06985">
    <property type="entry name" value="HET"/>
    <property type="match status" value="1"/>
</dbReference>
<proteinExistence type="predicted"/>
<dbReference type="EMBL" id="ML991808">
    <property type="protein sequence ID" value="KAF2233286.1"/>
    <property type="molecule type" value="Genomic_DNA"/>
</dbReference>
<protein>
    <submittedName>
        <fullName evidence="2">HET-domain-containing protein</fullName>
    </submittedName>
</protein>
<dbReference type="PANTHER" id="PTHR33112:SF8">
    <property type="entry name" value="HETEROKARYON INCOMPATIBILITY DOMAIN-CONTAINING PROTEIN"/>
    <property type="match status" value="1"/>
</dbReference>
<reference evidence="2" key="1">
    <citation type="journal article" date="2020" name="Stud. Mycol.">
        <title>101 Dothideomycetes genomes: a test case for predicting lifestyles and emergence of pathogens.</title>
        <authorList>
            <person name="Haridas S."/>
            <person name="Albert R."/>
            <person name="Binder M."/>
            <person name="Bloem J."/>
            <person name="Labutti K."/>
            <person name="Salamov A."/>
            <person name="Andreopoulos B."/>
            <person name="Baker S."/>
            <person name="Barry K."/>
            <person name="Bills G."/>
            <person name="Bluhm B."/>
            <person name="Cannon C."/>
            <person name="Castanera R."/>
            <person name="Culley D."/>
            <person name="Daum C."/>
            <person name="Ezra D."/>
            <person name="Gonzalez J."/>
            <person name="Henrissat B."/>
            <person name="Kuo A."/>
            <person name="Liang C."/>
            <person name="Lipzen A."/>
            <person name="Lutzoni F."/>
            <person name="Magnuson J."/>
            <person name="Mondo S."/>
            <person name="Nolan M."/>
            <person name="Ohm R."/>
            <person name="Pangilinan J."/>
            <person name="Park H.-J."/>
            <person name="Ramirez L."/>
            <person name="Alfaro M."/>
            <person name="Sun H."/>
            <person name="Tritt A."/>
            <person name="Yoshinaga Y."/>
            <person name="Zwiers L.-H."/>
            <person name="Turgeon B."/>
            <person name="Goodwin S."/>
            <person name="Spatafora J."/>
            <person name="Crous P."/>
            <person name="Grigoriev I."/>
        </authorList>
    </citation>
    <scope>NUCLEOTIDE SEQUENCE</scope>
    <source>
        <strain evidence="2">Tuck. ex Michener</strain>
    </source>
</reference>
<feature type="non-terminal residue" evidence="2">
    <location>
        <position position="344"/>
    </location>
</feature>
<gene>
    <name evidence="2" type="ORF">EV356DRAFT_428262</name>
</gene>
<keyword evidence="3" id="KW-1185">Reference proteome</keyword>
<dbReference type="AlphaFoldDB" id="A0A6A6H5A5"/>
<organism evidence="2 3">
    <name type="scientific">Viridothelium virens</name>
    <name type="common">Speckled blister lichen</name>
    <name type="synonym">Trypethelium virens</name>
    <dbReference type="NCBI Taxonomy" id="1048519"/>
    <lineage>
        <taxon>Eukaryota</taxon>
        <taxon>Fungi</taxon>
        <taxon>Dikarya</taxon>
        <taxon>Ascomycota</taxon>
        <taxon>Pezizomycotina</taxon>
        <taxon>Dothideomycetes</taxon>
        <taxon>Dothideomycetes incertae sedis</taxon>
        <taxon>Trypetheliales</taxon>
        <taxon>Trypetheliaceae</taxon>
        <taxon>Viridothelium</taxon>
    </lineage>
</organism>
<dbReference type="Proteomes" id="UP000800092">
    <property type="component" value="Unassembled WGS sequence"/>
</dbReference>
<accession>A0A6A6H5A5</accession>
<name>A0A6A6H5A5_VIRVR</name>
<feature type="non-terminal residue" evidence="2">
    <location>
        <position position="1"/>
    </location>
</feature>
<evidence type="ECO:0000313" key="2">
    <source>
        <dbReference type="EMBL" id="KAF2233286.1"/>
    </source>
</evidence>
<sequence length="344" mass="39063">AESWLSDCCQNDESCSTASDARLPTRILDLGPPNSSQDLCVLVTGEAYERYATLSHCWGTSRPLELKSQNFEDFQKRIAFDTLPKTFQDAVTATRSLRLRYLWIDSLCIIQDSRSDWEDQCAKMAQIYAGSFVTLAGPAASGCQSGFLSLRPIPYHLQLEVSDGENYDNIILAYNSTRRLLGRFKPEPNSPLAERAWVLQERLLSRRILYFGSTRMYFECFTKTRFEDCHYPKVWDPISAGMVRKLRIAHIGSFPECFAYWEELITTYSRMKLTHATDRLPALSGLASDFQGVIGARYLAGVWENDIVRELAWRILSNEMVKPPAILSSDYIAPSWSWAAASRG</sequence>
<dbReference type="PANTHER" id="PTHR33112">
    <property type="entry name" value="DOMAIN PROTEIN, PUTATIVE-RELATED"/>
    <property type="match status" value="1"/>
</dbReference>
<evidence type="ECO:0000259" key="1">
    <source>
        <dbReference type="Pfam" id="PF06985"/>
    </source>
</evidence>